<name>A0AAE1QZW3_9SOLA</name>
<accession>A0AAE1QZW3</accession>
<dbReference type="Gene3D" id="3.40.50.1440">
    <property type="entry name" value="Tubulin/FtsZ, GTPase domain"/>
    <property type="match status" value="1"/>
</dbReference>
<dbReference type="InterPro" id="IPR036525">
    <property type="entry name" value="Tubulin/FtsZ_GTPase_sf"/>
</dbReference>
<dbReference type="GO" id="GO:0016787">
    <property type="term" value="F:hydrolase activity"/>
    <property type="evidence" value="ECO:0007669"/>
    <property type="project" value="UniProtKB-KW"/>
</dbReference>
<evidence type="ECO:0000256" key="1">
    <source>
        <dbReference type="ARBA" id="ARBA00009636"/>
    </source>
</evidence>
<evidence type="ECO:0000256" key="6">
    <source>
        <dbReference type="ARBA" id="ARBA00023134"/>
    </source>
</evidence>
<feature type="domain" description="Tubulin/FtsZ GTPase" evidence="9">
    <location>
        <begin position="25"/>
        <end position="183"/>
    </location>
</feature>
<comment type="catalytic activity">
    <reaction evidence="8">
        <text>GTP + H2O = GDP + phosphate + H(+)</text>
        <dbReference type="Rhea" id="RHEA:19669"/>
        <dbReference type="ChEBI" id="CHEBI:15377"/>
        <dbReference type="ChEBI" id="CHEBI:15378"/>
        <dbReference type="ChEBI" id="CHEBI:37565"/>
        <dbReference type="ChEBI" id="CHEBI:43474"/>
        <dbReference type="ChEBI" id="CHEBI:58189"/>
    </reaction>
    <physiologicalReaction direction="left-to-right" evidence="8">
        <dbReference type="Rhea" id="RHEA:19670"/>
    </physiologicalReaction>
</comment>
<dbReference type="GO" id="GO:0007017">
    <property type="term" value="P:microtubule-based process"/>
    <property type="evidence" value="ECO:0007669"/>
    <property type="project" value="InterPro"/>
</dbReference>
<evidence type="ECO:0000256" key="8">
    <source>
        <dbReference type="ARBA" id="ARBA00049117"/>
    </source>
</evidence>
<dbReference type="InterPro" id="IPR003008">
    <property type="entry name" value="Tubulin_FtsZ_GTPase"/>
</dbReference>
<dbReference type="InterPro" id="IPR002452">
    <property type="entry name" value="Alpha_tubulin"/>
</dbReference>
<evidence type="ECO:0000259" key="9">
    <source>
        <dbReference type="SMART" id="SM00864"/>
    </source>
</evidence>
<dbReference type="AlphaFoldDB" id="A0AAE1QZW3"/>
<dbReference type="Proteomes" id="UP001291623">
    <property type="component" value="Unassembled WGS sequence"/>
</dbReference>
<comment type="similarity">
    <text evidence="1">Belongs to the tubulin family.</text>
</comment>
<dbReference type="SMART" id="SM00864">
    <property type="entry name" value="Tubulin"/>
    <property type="match status" value="1"/>
</dbReference>
<keyword evidence="5" id="KW-0460">Magnesium</keyword>
<sequence>MGKQTKGHDGQLMHKTTEEDDDYTFRTFFSETSSGKFVPRSLFIDLEPTVIDKVKIGTYRQLYYPQQFISGKEDAGNNIARGYYYTLGRKIIDQCLDRIRKLADGCADLSGFVIFNAVGGGTGSVGRKNQSRIYCVSPNDQFSTSIVEPYNSIFASHSLVEHTNDAVLFDNVSVYDIFRRSLDI</sequence>
<evidence type="ECO:0000256" key="7">
    <source>
        <dbReference type="ARBA" id="ARBA00034296"/>
    </source>
</evidence>
<dbReference type="InterPro" id="IPR000217">
    <property type="entry name" value="Tubulin"/>
</dbReference>
<reference evidence="10" key="1">
    <citation type="submission" date="2023-12" db="EMBL/GenBank/DDBJ databases">
        <title>Genome assembly of Anisodus tanguticus.</title>
        <authorList>
            <person name="Wang Y.-J."/>
        </authorList>
    </citation>
    <scope>NUCLEOTIDE SEQUENCE</scope>
    <source>
        <strain evidence="10">KB-2021</strain>
        <tissue evidence="10">Leaf</tissue>
    </source>
</reference>
<protein>
    <recommendedName>
        <fullName evidence="9">Tubulin/FtsZ GTPase domain-containing protein</fullName>
    </recommendedName>
</protein>
<evidence type="ECO:0000256" key="4">
    <source>
        <dbReference type="ARBA" id="ARBA00022801"/>
    </source>
</evidence>
<dbReference type="SUPFAM" id="SSF52490">
    <property type="entry name" value="Tubulin nucleotide-binding domain-like"/>
    <property type="match status" value="1"/>
</dbReference>
<dbReference type="GO" id="GO:0005200">
    <property type="term" value="F:structural constituent of cytoskeleton"/>
    <property type="evidence" value="ECO:0007669"/>
    <property type="project" value="InterPro"/>
</dbReference>
<organism evidence="10 11">
    <name type="scientific">Anisodus tanguticus</name>
    <dbReference type="NCBI Taxonomy" id="243964"/>
    <lineage>
        <taxon>Eukaryota</taxon>
        <taxon>Viridiplantae</taxon>
        <taxon>Streptophyta</taxon>
        <taxon>Embryophyta</taxon>
        <taxon>Tracheophyta</taxon>
        <taxon>Spermatophyta</taxon>
        <taxon>Magnoliopsida</taxon>
        <taxon>eudicotyledons</taxon>
        <taxon>Gunneridae</taxon>
        <taxon>Pentapetalae</taxon>
        <taxon>asterids</taxon>
        <taxon>lamiids</taxon>
        <taxon>Solanales</taxon>
        <taxon>Solanaceae</taxon>
        <taxon>Solanoideae</taxon>
        <taxon>Hyoscyameae</taxon>
        <taxon>Anisodus</taxon>
    </lineage>
</organism>
<comment type="function">
    <text evidence="7">Tubulin is the major constituent of microtubules, a cylinder consisting of laterally associated linear protofilaments composed of alpha- and beta-tubulin heterodimers. Microtubules grow by the addition of GTP-tubulin dimers to the microtubule end, where a stabilizing cap forms. Below the cap, tubulin dimers are in GDP-bound state, owing to GTPase activity of alpha-tubulin.</text>
</comment>
<dbReference type="Pfam" id="PF00091">
    <property type="entry name" value="Tubulin"/>
    <property type="match status" value="1"/>
</dbReference>
<keyword evidence="2" id="KW-0493">Microtubule</keyword>
<evidence type="ECO:0000313" key="10">
    <source>
        <dbReference type="EMBL" id="KAK4341102.1"/>
    </source>
</evidence>
<keyword evidence="4" id="KW-0378">Hydrolase</keyword>
<dbReference type="GO" id="GO:0005525">
    <property type="term" value="F:GTP binding"/>
    <property type="evidence" value="ECO:0007669"/>
    <property type="project" value="UniProtKB-KW"/>
</dbReference>
<keyword evidence="11" id="KW-1185">Reference proteome</keyword>
<dbReference type="PANTHER" id="PTHR11588">
    <property type="entry name" value="TUBULIN"/>
    <property type="match status" value="1"/>
</dbReference>
<dbReference type="PRINTS" id="PR01161">
    <property type="entry name" value="TUBULIN"/>
</dbReference>
<dbReference type="GO" id="GO:0005874">
    <property type="term" value="C:microtubule"/>
    <property type="evidence" value="ECO:0007669"/>
    <property type="project" value="UniProtKB-KW"/>
</dbReference>
<proteinExistence type="inferred from homology"/>
<gene>
    <name evidence="10" type="ORF">RND71_039603</name>
</gene>
<evidence type="ECO:0000256" key="2">
    <source>
        <dbReference type="ARBA" id="ARBA00022701"/>
    </source>
</evidence>
<keyword evidence="6" id="KW-0342">GTP-binding</keyword>
<keyword evidence="3" id="KW-0547">Nucleotide-binding</keyword>
<comment type="caution">
    <text evidence="10">The sequence shown here is derived from an EMBL/GenBank/DDBJ whole genome shotgun (WGS) entry which is preliminary data.</text>
</comment>
<evidence type="ECO:0000256" key="3">
    <source>
        <dbReference type="ARBA" id="ARBA00022741"/>
    </source>
</evidence>
<evidence type="ECO:0000256" key="5">
    <source>
        <dbReference type="ARBA" id="ARBA00022842"/>
    </source>
</evidence>
<dbReference type="PRINTS" id="PR01162">
    <property type="entry name" value="ALPHATUBULIN"/>
</dbReference>
<dbReference type="EMBL" id="JAVYJV010000022">
    <property type="protein sequence ID" value="KAK4341102.1"/>
    <property type="molecule type" value="Genomic_DNA"/>
</dbReference>
<evidence type="ECO:0000313" key="11">
    <source>
        <dbReference type="Proteomes" id="UP001291623"/>
    </source>
</evidence>